<evidence type="ECO:0000256" key="6">
    <source>
        <dbReference type="ARBA" id="ARBA00022737"/>
    </source>
</evidence>
<dbReference type="PROSITE" id="PS52019">
    <property type="entry name" value="PKS_MFAS_DH"/>
    <property type="match status" value="1"/>
</dbReference>
<dbReference type="SUPFAM" id="SSF51735">
    <property type="entry name" value="NAD(P)-binding Rossmann-fold domains"/>
    <property type="match status" value="3"/>
</dbReference>
<dbReference type="Gene3D" id="3.40.366.10">
    <property type="entry name" value="Malonyl-Coenzyme A Acyl Carrier Protein, domain 2"/>
    <property type="match status" value="1"/>
</dbReference>
<keyword evidence="6" id="KW-0677">Repeat</keyword>
<feature type="domain" description="Carrier" evidence="11">
    <location>
        <begin position="3515"/>
        <end position="3595"/>
    </location>
</feature>
<feature type="compositionally biased region" description="Basic and acidic residues" evidence="10">
    <location>
        <begin position="2468"/>
        <end position="2486"/>
    </location>
</feature>
<feature type="active site" description="Proton donor; for dehydratase activity" evidence="9">
    <location>
        <position position="1147"/>
    </location>
</feature>
<evidence type="ECO:0000259" key="12">
    <source>
        <dbReference type="PROSITE" id="PS52004"/>
    </source>
</evidence>
<dbReference type="InterPro" id="IPR036291">
    <property type="entry name" value="NAD(P)-bd_dom_sf"/>
</dbReference>
<dbReference type="NCBIfam" id="TIGR01733">
    <property type="entry name" value="AA-adenyl-dom"/>
    <property type="match status" value="1"/>
</dbReference>
<dbReference type="GO" id="GO:0006633">
    <property type="term" value="P:fatty acid biosynthetic process"/>
    <property type="evidence" value="ECO:0007669"/>
    <property type="project" value="InterPro"/>
</dbReference>
<dbReference type="CDD" id="cd19532">
    <property type="entry name" value="C_PKS-NRPS"/>
    <property type="match status" value="1"/>
</dbReference>
<evidence type="ECO:0000256" key="7">
    <source>
        <dbReference type="ARBA" id="ARBA00023268"/>
    </source>
</evidence>
<keyword evidence="1" id="KW-0596">Phosphopantetheine</keyword>
<dbReference type="GO" id="GO:0009403">
    <property type="term" value="P:toxin biosynthetic process"/>
    <property type="evidence" value="ECO:0007669"/>
    <property type="project" value="UniProtKB-ARBA"/>
</dbReference>
<dbReference type="EMBL" id="MSFO01000002">
    <property type="protein sequence ID" value="PLB53452.1"/>
    <property type="molecule type" value="Genomic_DNA"/>
</dbReference>
<keyword evidence="4" id="KW-0489">Methyltransferase</keyword>
<dbReference type="InterPro" id="IPR016035">
    <property type="entry name" value="Acyl_Trfase/lysoPLipase"/>
</dbReference>
<evidence type="ECO:0000259" key="13">
    <source>
        <dbReference type="PROSITE" id="PS52019"/>
    </source>
</evidence>
<dbReference type="InterPro" id="IPR045851">
    <property type="entry name" value="AMP-bd_C_sf"/>
</dbReference>
<dbReference type="InterPro" id="IPR014030">
    <property type="entry name" value="Ketoacyl_synth_N"/>
</dbReference>
<evidence type="ECO:0000256" key="1">
    <source>
        <dbReference type="ARBA" id="ARBA00022450"/>
    </source>
</evidence>
<dbReference type="Pfam" id="PF08242">
    <property type="entry name" value="Methyltransf_12"/>
    <property type="match status" value="1"/>
</dbReference>
<dbReference type="Gene3D" id="3.40.50.150">
    <property type="entry name" value="Vaccinia Virus protein VP39"/>
    <property type="match status" value="1"/>
</dbReference>
<dbReference type="InterPro" id="IPR001242">
    <property type="entry name" value="Condensation_dom"/>
</dbReference>
<dbReference type="InterPro" id="IPR009081">
    <property type="entry name" value="PP-bd_ACP"/>
</dbReference>
<dbReference type="VEuPathDB" id="FungiDB:P170DRAFT_454498"/>
<dbReference type="CDD" id="cd00833">
    <property type="entry name" value="PKS"/>
    <property type="match status" value="1"/>
</dbReference>
<dbReference type="SUPFAM" id="SSF53901">
    <property type="entry name" value="Thiolase-like"/>
    <property type="match status" value="1"/>
</dbReference>
<dbReference type="InterPro" id="IPR032821">
    <property type="entry name" value="PKS_assoc"/>
</dbReference>
<dbReference type="SMART" id="SM00825">
    <property type="entry name" value="PKS_KS"/>
    <property type="match status" value="1"/>
</dbReference>
<organism evidence="14 15">
    <name type="scientific">Aspergillus steynii IBT 23096</name>
    <dbReference type="NCBI Taxonomy" id="1392250"/>
    <lineage>
        <taxon>Eukaryota</taxon>
        <taxon>Fungi</taxon>
        <taxon>Dikarya</taxon>
        <taxon>Ascomycota</taxon>
        <taxon>Pezizomycotina</taxon>
        <taxon>Eurotiomycetes</taxon>
        <taxon>Eurotiomycetidae</taxon>
        <taxon>Eurotiales</taxon>
        <taxon>Aspergillaceae</taxon>
        <taxon>Aspergillus</taxon>
        <taxon>Aspergillus subgen. Circumdati</taxon>
    </lineage>
</organism>
<dbReference type="Gene3D" id="3.30.300.30">
    <property type="match status" value="1"/>
</dbReference>
<evidence type="ECO:0000256" key="5">
    <source>
        <dbReference type="ARBA" id="ARBA00022679"/>
    </source>
</evidence>
<dbReference type="InterPro" id="IPR013120">
    <property type="entry name" value="FAR_NAD-bd"/>
</dbReference>
<dbReference type="InterPro" id="IPR014031">
    <property type="entry name" value="Ketoacyl_synth_C"/>
</dbReference>
<feature type="region of interest" description="N-terminal hotdog fold" evidence="9">
    <location>
        <begin position="942"/>
        <end position="1077"/>
    </location>
</feature>
<proteinExistence type="inferred from homology"/>
<dbReference type="STRING" id="1392250.A0A2I2GKN8"/>
<feature type="region of interest" description="Disordered" evidence="10">
    <location>
        <begin position="2468"/>
        <end position="2527"/>
    </location>
</feature>
<dbReference type="PROSITE" id="PS50075">
    <property type="entry name" value="CARRIER"/>
    <property type="match status" value="2"/>
</dbReference>
<dbReference type="SMART" id="SM00826">
    <property type="entry name" value="PKS_DH"/>
    <property type="match status" value="1"/>
</dbReference>
<dbReference type="Gene3D" id="3.30.559.30">
    <property type="entry name" value="Nonribosomal peptide synthetase, condensation domain"/>
    <property type="match status" value="1"/>
</dbReference>
<dbReference type="InterPro" id="IPR049900">
    <property type="entry name" value="PKS_mFAS_DH"/>
</dbReference>
<dbReference type="GO" id="GO:0032259">
    <property type="term" value="P:methylation"/>
    <property type="evidence" value="ECO:0007669"/>
    <property type="project" value="UniProtKB-KW"/>
</dbReference>
<dbReference type="SMART" id="SM00827">
    <property type="entry name" value="PKS_AT"/>
    <property type="match status" value="1"/>
</dbReference>
<dbReference type="Pfam" id="PF14765">
    <property type="entry name" value="PS-DH"/>
    <property type="match status" value="1"/>
</dbReference>
<dbReference type="InterPro" id="IPR050091">
    <property type="entry name" value="PKS_NRPS_Biosynth_Enz"/>
</dbReference>
<dbReference type="InterPro" id="IPR016039">
    <property type="entry name" value="Thiolase-like"/>
</dbReference>
<dbReference type="Pfam" id="PF00698">
    <property type="entry name" value="Acyl_transf_1"/>
    <property type="match status" value="1"/>
</dbReference>
<dbReference type="PROSITE" id="PS00012">
    <property type="entry name" value="PHOSPHOPANTETHEINE"/>
    <property type="match status" value="1"/>
</dbReference>
<dbReference type="Pfam" id="PF07993">
    <property type="entry name" value="NAD_binding_4"/>
    <property type="match status" value="1"/>
</dbReference>
<evidence type="ECO:0000256" key="10">
    <source>
        <dbReference type="SAM" id="MobiDB-lite"/>
    </source>
</evidence>
<dbReference type="InterPro" id="IPR018201">
    <property type="entry name" value="Ketoacyl_synth_AS"/>
</dbReference>
<dbReference type="Pfam" id="PF00109">
    <property type="entry name" value="ketoacyl-synt"/>
    <property type="match status" value="1"/>
</dbReference>
<dbReference type="Gene3D" id="3.40.50.12780">
    <property type="entry name" value="N-terminal domain of ligase-like"/>
    <property type="match status" value="1"/>
</dbReference>
<dbReference type="InterPro" id="IPR020841">
    <property type="entry name" value="PKS_Beta-ketoAc_synthase_dom"/>
</dbReference>
<dbReference type="GeneID" id="36559138"/>
<evidence type="ECO:0000313" key="14">
    <source>
        <dbReference type="EMBL" id="PLB53452.1"/>
    </source>
</evidence>
<keyword evidence="7" id="KW-0511">Multifunctional enzyme</keyword>
<feature type="region of interest" description="C-terminal hotdog fold" evidence="9">
    <location>
        <begin position="1092"/>
        <end position="1239"/>
    </location>
</feature>
<dbReference type="InterPro" id="IPR006162">
    <property type="entry name" value="Ppantetheine_attach_site"/>
</dbReference>
<dbReference type="GO" id="GO:0004315">
    <property type="term" value="F:3-oxoacyl-[acyl-carrier-protein] synthase activity"/>
    <property type="evidence" value="ECO:0007669"/>
    <property type="project" value="InterPro"/>
</dbReference>
<dbReference type="Pfam" id="PF00501">
    <property type="entry name" value="AMP-binding"/>
    <property type="match status" value="1"/>
</dbReference>
<dbReference type="InterPro" id="IPR010071">
    <property type="entry name" value="AA_adenyl_dom"/>
</dbReference>
<dbReference type="SUPFAM" id="SSF52777">
    <property type="entry name" value="CoA-dependent acyltransferases"/>
    <property type="match status" value="2"/>
</dbReference>
<accession>A0A2I2GKN8</accession>
<dbReference type="SUPFAM" id="SSF53335">
    <property type="entry name" value="S-adenosyl-L-methionine-dependent methyltransferases"/>
    <property type="match status" value="1"/>
</dbReference>
<dbReference type="PROSITE" id="PS00606">
    <property type="entry name" value="KS3_1"/>
    <property type="match status" value="1"/>
</dbReference>
<dbReference type="InterPro" id="IPR057326">
    <property type="entry name" value="KR_dom"/>
</dbReference>
<dbReference type="GO" id="GO:0031177">
    <property type="term" value="F:phosphopantetheine binding"/>
    <property type="evidence" value="ECO:0007669"/>
    <property type="project" value="InterPro"/>
</dbReference>
<dbReference type="GO" id="GO:0016874">
    <property type="term" value="F:ligase activity"/>
    <property type="evidence" value="ECO:0007669"/>
    <property type="project" value="UniProtKB-KW"/>
</dbReference>
<feature type="domain" description="Ketosynthase family 3 (KS3)" evidence="12">
    <location>
        <begin position="6"/>
        <end position="441"/>
    </location>
</feature>
<dbReference type="InterPro" id="IPR001227">
    <property type="entry name" value="Ac_transferase_dom_sf"/>
</dbReference>
<feature type="active site" description="Proton acceptor; for dehydratase activity" evidence="9">
    <location>
        <position position="973"/>
    </location>
</feature>
<name>A0A2I2GKN8_9EURO</name>
<dbReference type="InterPro" id="IPR020807">
    <property type="entry name" value="PKS_DH"/>
</dbReference>
<dbReference type="SUPFAM" id="SSF55048">
    <property type="entry name" value="Probable ACP-binding domain of malonyl-CoA ACP transacylase"/>
    <property type="match status" value="1"/>
</dbReference>
<feature type="domain" description="PKS/mFAS DH" evidence="13">
    <location>
        <begin position="942"/>
        <end position="1239"/>
    </location>
</feature>
<dbReference type="Proteomes" id="UP000234275">
    <property type="component" value="Unassembled WGS sequence"/>
</dbReference>
<dbReference type="InterPro" id="IPR042104">
    <property type="entry name" value="PKS_dehydratase_sf"/>
</dbReference>
<dbReference type="GO" id="GO:0004312">
    <property type="term" value="F:fatty acid synthase activity"/>
    <property type="evidence" value="ECO:0007669"/>
    <property type="project" value="TreeGrafter"/>
</dbReference>
<dbReference type="Pfam" id="PF08659">
    <property type="entry name" value="KR"/>
    <property type="match status" value="1"/>
</dbReference>
<feature type="compositionally biased region" description="Low complexity" evidence="10">
    <location>
        <begin position="2497"/>
        <end position="2516"/>
    </location>
</feature>
<evidence type="ECO:0000256" key="4">
    <source>
        <dbReference type="ARBA" id="ARBA00022603"/>
    </source>
</evidence>
<dbReference type="SUPFAM" id="SSF47336">
    <property type="entry name" value="ACP-like"/>
    <property type="match status" value="2"/>
</dbReference>
<dbReference type="Gene3D" id="3.10.129.110">
    <property type="entry name" value="Polyketide synthase dehydratase"/>
    <property type="match status" value="1"/>
</dbReference>
<keyword evidence="5" id="KW-0808">Transferase</keyword>
<dbReference type="Pfam" id="PF21089">
    <property type="entry name" value="PKS_DH_N"/>
    <property type="match status" value="1"/>
</dbReference>
<dbReference type="Gene3D" id="3.30.559.10">
    <property type="entry name" value="Chloramphenicol acetyltransferase-like domain"/>
    <property type="match status" value="1"/>
</dbReference>
<evidence type="ECO:0000256" key="9">
    <source>
        <dbReference type="PROSITE-ProRule" id="PRU01363"/>
    </source>
</evidence>
<dbReference type="Pfam" id="PF02801">
    <property type="entry name" value="Ketoacyl-synt_C"/>
    <property type="match status" value="1"/>
</dbReference>
<keyword evidence="3" id="KW-0436">Ligase</keyword>
<keyword evidence="2" id="KW-0597">Phosphoprotein</keyword>
<evidence type="ECO:0000313" key="15">
    <source>
        <dbReference type="Proteomes" id="UP000234275"/>
    </source>
</evidence>
<dbReference type="InterPro" id="IPR042099">
    <property type="entry name" value="ANL_N_sf"/>
</dbReference>
<dbReference type="SMART" id="SM00823">
    <property type="entry name" value="PKS_PP"/>
    <property type="match status" value="1"/>
</dbReference>
<dbReference type="Gene3D" id="3.40.47.10">
    <property type="match status" value="1"/>
</dbReference>
<dbReference type="InterPro" id="IPR036736">
    <property type="entry name" value="ACP-like_sf"/>
</dbReference>
<dbReference type="FunFam" id="3.40.47.10:FF:000019">
    <property type="entry name" value="Polyketide synthase type I"/>
    <property type="match status" value="1"/>
</dbReference>
<dbReference type="InterPro" id="IPR023213">
    <property type="entry name" value="CAT-like_dom_sf"/>
</dbReference>
<dbReference type="OrthoDB" id="329835at2759"/>
<dbReference type="InterPro" id="IPR013968">
    <property type="entry name" value="PKS_KR"/>
</dbReference>
<evidence type="ECO:0000256" key="8">
    <source>
        <dbReference type="ARBA" id="ARBA00029443"/>
    </source>
</evidence>
<dbReference type="InterPro" id="IPR014043">
    <property type="entry name" value="Acyl_transferase_dom"/>
</dbReference>
<evidence type="ECO:0000256" key="3">
    <source>
        <dbReference type="ARBA" id="ARBA00022598"/>
    </source>
</evidence>
<dbReference type="RefSeq" id="XP_024708754.1">
    <property type="nucleotide sequence ID" value="XM_024851439.1"/>
</dbReference>
<comment type="caution">
    <text evidence="14">The sequence shown here is derived from an EMBL/GenBank/DDBJ whole genome shotgun (WGS) entry which is preliminary data.</text>
</comment>
<dbReference type="Gene3D" id="3.40.50.720">
    <property type="entry name" value="NAD(P)-binding Rossmann-like Domain"/>
    <property type="match status" value="3"/>
</dbReference>
<keyword evidence="15" id="KW-1185">Reference proteome</keyword>
<comment type="similarity">
    <text evidence="8">In the C-terminal section; belongs to the NRP synthetase family.</text>
</comment>
<dbReference type="GO" id="GO:0008168">
    <property type="term" value="F:methyltransferase activity"/>
    <property type="evidence" value="ECO:0007669"/>
    <property type="project" value="UniProtKB-KW"/>
</dbReference>
<dbReference type="InterPro" id="IPR049552">
    <property type="entry name" value="PKS_DH_N"/>
</dbReference>
<dbReference type="InterPro" id="IPR016036">
    <property type="entry name" value="Malonyl_transacylase_ACP-bd"/>
</dbReference>
<dbReference type="InterPro" id="IPR049551">
    <property type="entry name" value="PKS_DH_C"/>
</dbReference>
<feature type="domain" description="Carrier" evidence="11">
    <location>
        <begin position="2383"/>
        <end position="2457"/>
    </location>
</feature>
<dbReference type="Pfam" id="PF00668">
    <property type="entry name" value="Condensation"/>
    <property type="match status" value="1"/>
</dbReference>
<dbReference type="InterPro" id="IPR000873">
    <property type="entry name" value="AMP-dep_synth/lig_dom"/>
</dbReference>
<dbReference type="SUPFAM" id="SSF56801">
    <property type="entry name" value="Acetyl-CoA synthetase-like"/>
    <property type="match status" value="1"/>
</dbReference>
<dbReference type="InterPro" id="IPR029063">
    <property type="entry name" value="SAM-dependent_MTases_sf"/>
</dbReference>
<reference evidence="14 15" key="1">
    <citation type="submission" date="2016-12" db="EMBL/GenBank/DDBJ databases">
        <title>The genomes of Aspergillus section Nigri reveals drivers in fungal speciation.</title>
        <authorList>
            <consortium name="DOE Joint Genome Institute"/>
            <person name="Vesth T.C."/>
            <person name="Nybo J."/>
            <person name="Theobald S."/>
            <person name="Brandl J."/>
            <person name="Frisvad J.C."/>
            <person name="Nielsen K.F."/>
            <person name="Lyhne E.K."/>
            <person name="Kogle M.E."/>
            <person name="Kuo A."/>
            <person name="Riley R."/>
            <person name="Clum A."/>
            <person name="Nolan M."/>
            <person name="Lipzen A."/>
            <person name="Salamov A."/>
            <person name="Henrissat B."/>
            <person name="Wiebenga A."/>
            <person name="De Vries R.P."/>
            <person name="Grigoriev I.V."/>
            <person name="Mortensen U.H."/>
            <person name="Andersen M.R."/>
            <person name="Baker S.E."/>
        </authorList>
    </citation>
    <scope>NUCLEOTIDE SEQUENCE [LARGE SCALE GENOMIC DNA]</scope>
    <source>
        <strain evidence="14 15">IBT 23096</strain>
    </source>
</reference>
<dbReference type="CDD" id="cd05930">
    <property type="entry name" value="A_NRPS"/>
    <property type="match status" value="1"/>
</dbReference>
<dbReference type="PANTHER" id="PTHR43775">
    <property type="entry name" value="FATTY ACID SYNTHASE"/>
    <property type="match status" value="1"/>
</dbReference>
<dbReference type="CDD" id="cd02440">
    <property type="entry name" value="AdoMet_MTases"/>
    <property type="match status" value="1"/>
</dbReference>
<dbReference type="InterPro" id="IPR013217">
    <property type="entry name" value="Methyltransf_12"/>
</dbReference>
<dbReference type="Gene3D" id="1.10.1200.10">
    <property type="entry name" value="ACP-like"/>
    <property type="match status" value="2"/>
</dbReference>
<dbReference type="InterPro" id="IPR020806">
    <property type="entry name" value="PKS_PP-bd"/>
</dbReference>
<evidence type="ECO:0000256" key="2">
    <source>
        <dbReference type="ARBA" id="ARBA00022553"/>
    </source>
</evidence>
<dbReference type="Pfam" id="PF16197">
    <property type="entry name" value="KAsynt_C_assoc"/>
    <property type="match status" value="1"/>
</dbReference>
<dbReference type="PROSITE" id="PS00455">
    <property type="entry name" value="AMP_BINDING"/>
    <property type="match status" value="1"/>
</dbReference>
<sequence>MDERGNEPIVIIGSGCRFPGGASSPSLLWELLRKPRDCLTEIPKDRFNWEGYHFPDTARHGSTITKYTHFLQEDIRKFDTQFFNMQPAEADAIDPQQRILLETVYEGLELAGLTIEGLQGSSTAVYVGMMGCDYADVVQGDIECTPKYAGTSTSRSIHSNRISYFFDWHGPSMTIDTACSSSMMAIHLAVQLLRSGESNVAVACGTNLIITPQNFVVLSNLNMISPDGRAKMWDESADGYARGEGVGAIILKTLSAAEADGDTIECVIRETGVNQDGRTRGITMPSSAAQADLIRKTYARAGLDLTKPEDRPQYFEAHGTGTKVGDPQEAEAVFNAFFGDDSNASEEDNLHIGSVKTIIGHTEGAAGLAGVLKASLAIKNGYIPPNMLFNSLNPALEPFAKKLRLATELTPWPVLPTGAPRRASVNSFGFGGSNGHAILEGYNARATEQRDQEKPVLATPFLFSAQSERALSSTLRQFSDYLNPRFDADLRDIAWTLQYKRSTFGVRTAITALNRDDLLSQLSERLNPTENQIGVKNSLKRDARILGIFTGQGAQWAGMGQVLLRVSPKAREIVRSLDDALATLPRENDRPSWKLEEELMKDREHSRVGVAAISQPLCTVVQILLVDMLHSAGVRFHSVAGHSSGEIGAAYAANLITAQDAIRIAYYRGLYAYLAAGQEGQKGAMMAVGMSLEEARELCDDSRFRQRLFVAACNSGASVTLSGDHDSVAEAKVLLDESKKFARVLKVDTAYHSHHMLPCAQPYLDALASCNIRLECRSEDSPAWLSSVYPGKSMSDSPEISGAYWVANMTQPVLFAGALETAFETQGPFDIGLEVGPHPALRSPVLQTIQDLGAGNKLPYAGTMMREKNDIEAFSEALGLLWTYSDRTIVNSFRYGQTFFPNPTEMPVFVKDLPTYPWDHERSYWFDARSSRALRNRPGPVHSLLGTTYGDSADEIKWRNFLIPKEVPWLGDHRLQGRAVLPAAAYVMMVCEAVLLQAQGQDVQLIELFDLSIHRAISFDDETSAVEVILTLSNVDRTSKSTDKFTADWTIRSPANKEADKARVVSSGSVSVLFGPSNASTLPGRGDPRPNQVNIDVQEFYSSLAELGYGYTGAFLSMTSLQRKLDHSSGTFAPPSCDLVIHPALLDMAFQALFAAVGYPGDGGLWSLHVPTGIGAIRINPHHFLGRTDVAGDMPFDATLARTTERTYVGDVSIYSPSGHGFLQIENVTSVPFTGATIADDRNIFSEEIWAFSGPDGSSVVTQELATSDEQQYARDCERAVFYYFKKLVAEISASEVHGAAPHHQRLLEFASHFVSEVISGKRPQCKPEWANDGESDILAVLKQYPDNIDLKLINSVGEAYPSIIRGETDQLEHLIKDDMLARLWAEGLGIEEANTWAARLIKQISHRYPHMNIIEIGTGTSGATEAILGSLGSAFKSYTSTDSSTSLFEKAKERFSTVSHKMVFRPFDIEKASSDQGFEPHTYDLVVASNVTHSTKDPVQALQNIRSLLRPGGYLVLVEMTEQVASRIGFILGGLPGRSQGEGNHKKLLPALSTAEWHRILKATGYSGIDTIAMSKESLAHPFSVSVTEAMDDHVAFLRNPLFVKPIGYGGPDDLLIIGTSTLESARLATNVSSILSQHFTANVIETLEEIPDELPTTVLVLTELCNPMFQDMTLAKLQAVKHLLRDNRNVVWVTRGSKCAEPYSNMVVGLGRSASNEQKELRLQFLDVDEGCTLDAGRLCEMLLTLRTTQVWEREGTMEQILWTTEPEYRLEADHLLIPRMYQHQAQNERYNSKQRHITQELPTGTNTVSIIHDVSSKTYRLVSDSNIRNVSVPESISIRVVCSLLSSLKLAGGLYLFPVVGRRIDSDEVVVALSTSNASIVDIPKQYVVPFKMKAGNERHLLIWAVWELLVQSILSKAPTDGGILVLGVKERLLELLCTRASQQGKTVFRITDDPLSNAPSSIFVHPMEFQKSLKAKLPSTISAFVDLSEDLAQGNLHKRLVASLPAFCEVVTTATLFSSTSSSAYSEVPPEASLQALISGVSVDTESAFDGNKLDADNYSLPLRQVPTLSAADPFLIVDWAAETHAPVDIQPVDYGIQFSKDKTYLLVGLTGDLGQSLCEWFVQHGARHLVLTSRKPKISQSWLDSMKAAGANVTICAMDITSKASRFPPIAGVANAAMVMQDIMLSNMELEDMLPVLKPKVDGSRYLDDVFRDHELDFFILFSSVGFAIGNSGQSNYVAANAFMASLAAQRRQRGLAASVMHIGAIIGAGYITRGGHITSADLNAYGAYPLSTSDFHQLFGEAVLASPANSGRNPDIVSGLRTIDPVVDDRVLWRANPRFSHFWRGDEELKTAKDAKRTVVSVKAQLAEATSKDQARDILQECFSARVVLLLQLHADDMDDNAPLIELGVDSLVAVEARSWFTKQLNVDISVLRILGGACVVDLVADALERLSPDLLPRLKSTEDEKLSKSRERMVGKGSEKILAPVKNAPSGNSSAESVDASSSAGSVVETPSTAGSEVDESDADFKPVLLRSEPMSYAQSRFWFLRHSVEDKTAFNITFSHSLKGDAHPVELVKAVQEAVRVHEGLRTCFFEQDNVPMQGILQASPLYLERRVIQSEDEANAEYDRLAQHVYNLEDGQTMRLVLLEQSSQLSYLIVGYHHIAMDGAGFTGFLEEILRIGGGEKVPKPIQYADYSRQLRNEVQSGSLDSQLSYWRAQLSEIPSVLPLLPFSKVQTRAPLRSYASSTTSVRLDSTLVARIKRRSRNFQSTAFHFYLTVFKTLLFQLTDAEDLCIGIADSNRSDAELQRTMGILVNILPLKFKSQMSMTFGDAVKEARKTSYGALENSRIPFNVLLDTLPIERSSSHFPIFQAFLDYRPGIQERWTLRDVEVQRLNWSYGRNPYDINLDIMENTSGTAFITMNAQEYLYGQAEVETLMKAFINLLEAFSRNPALHLNEPAVFSELTIQTGLDLGRGPDLSSDWPPTLSQRVQEIAKIREDNFAVKDRNGNKLTYRELMQEMQNIANALAEVGITPGDRVALFQRPTITAIPSILAIMQIGAVYVPLDLRSPAPRLAAIVRDCQPRAVLYHPATEAQVREVVSDDVKLVNTSTIPRTESILVPNVSRPEAEAVILYTSGSTGTPKGVILLHSAIRNAVEGLTKRFNIGAEVVLQQSALTFDLSLHQTFTALANGGTLHIIDQAKMDNAVDIPRLIQEENITYTMATPSEYSYWCRFGAVHLERANNWKFALSLGEELKSNLVQEFKSLNIPNLRLINTYGPAEITIHSHAVEIPYQEATNDSREVIPVGHSLPNYSVYVMDESLKPVPVGMPGQICIGGAGLSQGYVNLPGLSQEQFVPNPFATADWVKNGWDRMYLTGDRGRLREDGALLFGGRMSGSTQIKLRGLRIELGEVEHAILKAASPALNEVVVSVRGDPELLVAHVVFSRDHGIEDGAVYLNQVLGRLPLPEYMVPAMIVPLDRMPLTTHNKVDRKAIAAIPLPANPGSLEHASELTSLETELVHIWQVVLSNDSLHLDSIPPETSFFRVGGNSLLLIPLQYMIKDTFYSSLSMVDFAESHTVRKMASRIEQAMSKTDINWTAETALVETSPTLRDEANPARRTGTDLRVLYTGATGHSARFVLQKLVEDRRISKIYCVAVRSTEKNPAPRPLAITSDKIVQFPGNLIDDRLGLSEDQLQFLTEEVDVIIHSAANRSFWDNYQVMKQVNVLPVHTLIPLAIPRKVPIHFMSSAAVHLFDGRDDENYPETRATHTPPADGKHGYLATKWAAEKILENASSMYGLPVYIHRPAPVGQQPERLSKAVVFSEFMRFAQALRLNIPRNSIRGTIDLLDVARLAGALLDSMIGSTEERDGPDLVRYIHHYADMKLHLDEWQAYVDEHVEELEIDESETHNATEWIAKAKEIGFPYLLAAQNFDLTGESALPITQRR</sequence>
<gene>
    <name evidence="14" type="ORF">P170DRAFT_454498</name>
</gene>
<dbReference type="InterPro" id="IPR020845">
    <property type="entry name" value="AMP-binding_CS"/>
</dbReference>
<evidence type="ECO:0000259" key="11">
    <source>
        <dbReference type="PROSITE" id="PS50075"/>
    </source>
</evidence>
<dbReference type="SMART" id="SM00822">
    <property type="entry name" value="PKS_KR"/>
    <property type="match status" value="1"/>
</dbReference>
<protein>
    <submittedName>
        <fullName evidence="14">Lovastatin nonaketide synthase</fullName>
    </submittedName>
</protein>
<dbReference type="PANTHER" id="PTHR43775:SF20">
    <property type="entry name" value="HYBRID PKS-NRPS SYNTHETASE APDA"/>
    <property type="match status" value="1"/>
</dbReference>
<dbReference type="SUPFAM" id="SSF52151">
    <property type="entry name" value="FabD/lysophospholipase-like"/>
    <property type="match status" value="1"/>
</dbReference>
<dbReference type="PROSITE" id="PS52004">
    <property type="entry name" value="KS3_2"/>
    <property type="match status" value="1"/>
</dbReference>
<dbReference type="Pfam" id="PF00550">
    <property type="entry name" value="PP-binding"/>
    <property type="match status" value="2"/>
</dbReference>